<dbReference type="InterPro" id="IPR036052">
    <property type="entry name" value="TrpB-like_PALP_sf"/>
</dbReference>
<keyword evidence="9" id="KW-1185">Reference proteome</keyword>
<protein>
    <recommendedName>
        <fullName evidence="3">L-serine ammonia-lyase</fullName>
        <ecNumber evidence="3">4.3.1.17</ecNumber>
    </recommendedName>
</protein>
<keyword evidence="4" id="KW-0663">Pyridoxal phosphate</keyword>
<dbReference type="InterPro" id="IPR000634">
    <property type="entry name" value="Ser/Thr_deHydtase_PyrdxlP-BS"/>
</dbReference>
<dbReference type="InterPro" id="IPR050147">
    <property type="entry name" value="Ser/Thr_Dehydratase"/>
</dbReference>
<evidence type="ECO:0000313" key="9">
    <source>
        <dbReference type="Proteomes" id="UP000308530"/>
    </source>
</evidence>
<dbReference type="PANTHER" id="PTHR48078">
    <property type="entry name" value="THREONINE DEHYDRATASE, MITOCHONDRIAL-RELATED"/>
    <property type="match status" value="1"/>
</dbReference>
<dbReference type="RefSeq" id="WP_138287017.1">
    <property type="nucleotide sequence ID" value="NZ_CP058350.1"/>
</dbReference>
<evidence type="ECO:0000256" key="3">
    <source>
        <dbReference type="ARBA" id="ARBA00012093"/>
    </source>
</evidence>
<keyword evidence="5" id="KW-0456">Lyase</keyword>
<dbReference type="Pfam" id="PF00291">
    <property type="entry name" value="PALP"/>
    <property type="match status" value="1"/>
</dbReference>
<feature type="domain" description="Tryptophan synthase beta chain-like PALP" evidence="7">
    <location>
        <begin position="15"/>
        <end position="286"/>
    </location>
</feature>
<sequence>MSPSAAPLSVPLHLHTPLLQTRADYSACGKPLLLKMDALQPSGSFKLRGVGLLCQREVAAGAREIFCASGGNAGIAAAYAGRALDVPVTIVVPETTSPEVRRQIAATGADVLVHGAVFDEANAHAIAMAEARDAAYVHPFDHPSLWEGHASLIDEVVEDGAAFDCVITSVGGGGLLAGIVAGLKRNGLSNVPVIAVETEGAASFHASLEAGTHVTLPAITSIANSLGARRVAPHVFDLPNHHPIESVLVSDAQAVQACLKFADAQRVLVEPACGAALAVADVHFELLQGFERPLIEVCGGIGVSLAKLETWRSQFG</sequence>
<evidence type="ECO:0000259" key="7">
    <source>
        <dbReference type="Pfam" id="PF00291"/>
    </source>
</evidence>
<dbReference type="Proteomes" id="UP000308530">
    <property type="component" value="Chromosome"/>
</dbReference>
<dbReference type="SUPFAM" id="SSF53686">
    <property type="entry name" value="Tryptophan synthase beta subunit-like PLP-dependent enzymes"/>
    <property type="match status" value="1"/>
</dbReference>
<reference evidence="8 9" key="1">
    <citation type="submission" date="2020-06" db="EMBL/GenBank/DDBJ databases">
        <title>Genome sequence of Rhizobium sp strain ADMK78.</title>
        <authorList>
            <person name="Rahi P."/>
        </authorList>
    </citation>
    <scope>NUCLEOTIDE SEQUENCE [LARGE SCALE GENOMIC DNA]</scope>
    <source>
        <strain evidence="8 9">ADMK78</strain>
    </source>
</reference>
<comment type="cofactor">
    <cofactor evidence="1">
        <name>pyridoxal 5'-phosphate</name>
        <dbReference type="ChEBI" id="CHEBI:597326"/>
    </cofactor>
</comment>
<comment type="catalytic activity">
    <reaction evidence="6">
        <text>L-serine = pyruvate + NH4(+)</text>
        <dbReference type="Rhea" id="RHEA:19169"/>
        <dbReference type="ChEBI" id="CHEBI:15361"/>
        <dbReference type="ChEBI" id="CHEBI:28938"/>
        <dbReference type="ChEBI" id="CHEBI:33384"/>
        <dbReference type="EC" id="4.3.1.17"/>
    </reaction>
</comment>
<dbReference type="PROSITE" id="PS00165">
    <property type="entry name" value="DEHYDRATASE_SER_THR"/>
    <property type="match status" value="1"/>
</dbReference>
<evidence type="ECO:0000256" key="2">
    <source>
        <dbReference type="ARBA" id="ARBA00010869"/>
    </source>
</evidence>
<evidence type="ECO:0000256" key="6">
    <source>
        <dbReference type="ARBA" id="ARBA00049406"/>
    </source>
</evidence>
<comment type="similarity">
    <text evidence="2">Belongs to the serine/threonine dehydratase family.</text>
</comment>
<evidence type="ECO:0000256" key="4">
    <source>
        <dbReference type="ARBA" id="ARBA00022898"/>
    </source>
</evidence>
<proteinExistence type="inferred from homology"/>
<dbReference type="EMBL" id="CP058350">
    <property type="protein sequence ID" value="QLF68769.1"/>
    <property type="molecule type" value="Genomic_DNA"/>
</dbReference>
<dbReference type="InterPro" id="IPR001926">
    <property type="entry name" value="TrpB-like_PALP"/>
</dbReference>
<name>A0ABX6QJX8_9HYPH</name>
<dbReference type="EC" id="4.3.1.17" evidence="3"/>
<dbReference type="PANTHER" id="PTHR48078:SF2">
    <property type="entry name" value="CATABOLIC L-SERINE_THREONINE DEHYDRATASE"/>
    <property type="match status" value="1"/>
</dbReference>
<evidence type="ECO:0000313" key="8">
    <source>
        <dbReference type="EMBL" id="QLF68769.1"/>
    </source>
</evidence>
<evidence type="ECO:0000256" key="1">
    <source>
        <dbReference type="ARBA" id="ARBA00001933"/>
    </source>
</evidence>
<evidence type="ECO:0000256" key="5">
    <source>
        <dbReference type="ARBA" id="ARBA00023239"/>
    </source>
</evidence>
<dbReference type="Gene3D" id="3.40.50.1100">
    <property type="match status" value="2"/>
</dbReference>
<gene>
    <name evidence="8" type="ORF">FE840_003975</name>
</gene>
<organism evidence="8 9">
    <name type="scientific">Peteryoungia desertarenae</name>
    <dbReference type="NCBI Taxonomy" id="1813451"/>
    <lineage>
        <taxon>Bacteria</taxon>
        <taxon>Pseudomonadati</taxon>
        <taxon>Pseudomonadota</taxon>
        <taxon>Alphaproteobacteria</taxon>
        <taxon>Hyphomicrobiales</taxon>
        <taxon>Rhizobiaceae</taxon>
        <taxon>Peteryoungia</taxon>
    </lineage>
</organism>
<accession>A0ABX6QJX8</accession>